<evidence type="ECO:0000313" key="1">
    <source>
        <dbReference type="EMBL" id="WVZ71432.1"/>
    </source>
</evidence>
<keyword evidence="2" id="KW-1185">Reference proteome</keyword>
<dbReference type="PANTHER" id="PTHR10775">
    <property type="entry name" value="OS08G0208400 PROTEIN"/>
    <property type="match status" value="1"/>
</dbReference>
<dbReference type="Proteomes" id="UP001341281">
    <property type="component" value="Chromosome 04"/>
</dbReference>
<dbReference type="PANTHER" id="PTHR10775:SF180">
    <property type="entry name" value="TRANSPOSON, EN_SPM-LIKE, TRANSPOSASE-ASSOCIATED DOMAIN PROTEIN-RELATED"/>
    <property type="match status" value="1"/>
</dbReference>
<dbReference type="EMBL" id="CP144748">
    <property type="protein sequence ID" value="WVZ71432.1"/>
    <property type="molecule type" value="Genomic_DNA"/>
</dbReference>
<evidence type="ECO:0000313" key="2">
    <source>
        <dbReference type="Proteomes" id="UP001341281"/>
    </source>
</evidence>
<accession>A0AAQ3TH12</accession>
<protein>
    <submittedName>
        <fullName evidence="1">Uncharacterized protein</fullName>
    </submittedName>
</protein>
<reference evidence="1 2" key="1">
    <citation type="submission" date="2024-02" db="EMBL/GenBank/DDBJ databases">
        <title>High-quality chromosome-scale genome assembly of Pensacola bahiagrass (Paspalum notatum Flugge var. saurae).</title>
        <authorList>
            <person name="Vega J.M."/>
            <person name="Podio M."/>
            <person name="Orjuela J."/>
            <person name="Siena L.A."/>
            <person name="Pessino S.C."/>
            <person name="Combes M.C."/>
            <person name="Mariac C."/>
            <person name="Albertini E."/>
            <person name="Pupilli F."/>
            <person name="Ortiz J.P.A."/>
            <person name="Leblanc O."/>
        </authorList>
    </citation>
    <scope>NUCLEOTIDE SEQUENCE [LARGE SCALE GENOMIC DNA]</scope>
    <source>
        <strain evidence="1">R1</strain>
        <tissue evidence="1">Leaf</tissue>
    </source>
</reference>
<name>A0AAQ3TH12_PASNO</name>
<proteinExistence type="predicted"/>
<dbReference type="AlphaFoldDB" id="A0AAQ3TH12"/>
<organism evidence="1 2">
    <name type="scientific">Paspalum notatum var. saurae</name>
    <dbReference type="NCBI Taxonomy" id="547442"/>
    <lineage>
        <taxon>Eukaryota</taxon>
        <taxon>Viridiplantae</taxon>
        <taxon>Streptophyta</taxon>
        <taxon>Embryophyta</taxon>
        <taxon>Tracheophyta</taxon>
        <taxon>Spermatophyta</taxon>
        <taxon>Magnoliopsida</taxon>
        <taxon>Liliopsida</taxon>
        <taxon>Poales</taxon>
        <taxon>Poaceae</taxon>
        <taxon>PACMAD clade</taxon>
        <taxon>Panicoideae</taxon>
        <taxon>Andropogonodae</taxon>
        <taxon>Paspaleae</taxon>
        <taxon>Paspalinae</taxon>
        <taxon>Paspalum</taxon>
    </lineage>
</organism>
<gene>
    <name evidence="1" type="ORF">U9M48_020020</name>
</gene>
<sequence>MRDTDDEDNTDVLAQMLHDAKEDCDNERDWKKLEHMLEDHRTLLYPDCKEGHKKLWGTSELLQWKVPNGVSDKGFNELLMLIKKLLLESNKLPSTTYEAKDVVCPLGLEVQKIHSCPNDCILYSHDYQKLESCPVCKTSWYKINHDDPEDLKGEPPRKRVPIKVM</sequence>